<dbReference type="RefSeq" id="WP_106890792.1">
    <property type="nucleotide sequence ID" value="NZ_CP027860.1"/>
</dbReference>
<dbReference type="InterPro" id="IPR016867">
    <property type="entry name" value="GcvR"/>
</dbReference>
<dbReference type="Pfam" id="PF13740">
    <property type="entry name" value="ACT_6"/>
    <property type="match status" value="1"/>
</dbReference>
<reference evidence="3 4" key="2">
    <citation type="submission" date="2018-03" db="EMBL/GenBank/DDBJ databases">
        <authorList>
            <person name="Keele B.F."/>
        </authorList>
    </citation>
    <scope>NUCLEOTIDE SEQUENCE [LARGE SCALE GENOMIC DNA]</scope>
    <source>
        <strain evidence="3 4">D13</strain>
    </source>
</reference>
<evidence type="ECO:0000256" key="1">
    <source>
        <dbReference type="PIRNR" id="PIRNR028103"/>
    </source>
</evidence>
<evidence type="ECO:0000313" key="4">
    <source>
        <dbReference type="Proteomes" id="UP000241074"/>
    </source>
</evidence>
<dbReference type="PIRSF" id="PIRSF028103">
    <property type="entry name" value="GcvR"/>
    <property type="match status" value="1"/>
</dbReference>
<organism evidence="3 4">
    <name type="scientific">Ahniella affigens</name>
    <dbReference type="NCBI Taxonomy" id="2021234"/>
    <lineage>
        <taxon>Bacteria</taxon>
        <taxon>Pseudomonadati</taxon>
        <taxon>Pseudomonadota</taxon>
        <taxon>Gammaproteobacteria</taxon>
        <taxon>Lysobacterales</taxon>
        <taxon>Rhodanobacteraceae</taxon>
        <taxon>Ahniella</taxon>
    </lineage>
</organism>
<accession>A0A2P1PPU6</accession>
<dbReference type="InterPro" id="IPR045865">
    <property type="entry name" value="ACT-like_dom_sf"/>
</dbReference>
<dbReference type="PANTHER" id="PTHR34875">
    <property type="entry name" value="UPF0237 PROTEIN MJ1558"/>
    <property type="match status" value="1"/>
</dbReference>
<comment type="subcellular location">
    <subcellularLocation>
        <location evidence="1">Cytoplasm</location>
    </subcellularLocation>
</comment>
<dbReference type="Proteomes" id="UP000241074">
    <property type="component" value="Chromosome"/>
</dbReference>
<dbReference type="Gene3D" id="3.30.70.260">
    <property type="match status" value="2"/>
</dbReference>
<dbReference type="SUPFAM" id="SSF55021">
    <property type="entry name" value="ACT-like"/>
    <property type="match status" value="2"/>
</dbReference>
<dbReference type="PANTHER" id="PTHR34875:SF5">
    <property type="entry name" value="GLYCINE CLEAVAGE SYSTEM TRANSCRIPTIONAL REPRESSOR"/>
    <property type="match status" value="1"/>
</dbReference>
<evidence type="ECO:0000259" key="2">
    <source>
        <dbReference type="PROSITE" id="PS51671"/>
    </source>
</evidence>
<name>A0A2P1PPU6_9GAMM</name>
<evidence type="ECO:0000313" key="3">
    <source>
        <dbReference type="EMBL" id="AVP96867.1"/>
    </source>
</evidence>
<proteinExistence type="predicted"/>
<keyword evidence="1" id="KW-0963">Cytoplasm</keyword>
<dbReference type="CDD" id="cd04869">
    <property type="entry name" value="ACT_GcvR_2"/>
    <property type="match status" value="1"/>
</dbReference>
<dbReference type="InterPro" id="IPR050990">
    <property type="entry name" value="UPF0237/GcvR_regulator"/>
</dbReference>
<dbReference type="EMBL" id="CP027860">
    <property type="protein sequence ID" value="AVP96867.1"/>
    <property type="molecule type" value="Genomic_DNA"/>
</dbReference>
<protein>
    <recommendedName>
        <fullName evidence="1">Glycine cleavage system transcriptional repressor</fullName>
    </recommendedName>
</protein>
<gene>
    <name evidence="3" type="ORF">C7S18_06480</name>
</gene>
<feature type="domain" description="ACT" evidence="2">
    <location>
        <begin position="99"/>
        <end position="182"/>
    </location>
</feature>
<keyword evidence="1" id="KW-0678">Repressor</keyword>
<dbReference type="InterPro" id="IPR002912">
    <property type="entry name" value="ACT_dom"/>
</dbReference>
<dbReference type="PROSITE" id="PS51671">
    <property type="entry name" value="ACT"/>
    <property type="match status" value="1"/>
</dbReference>
<keyword evidence="4" id="KW-1185">Reference proteome</keyword>
<sequence length="182" mass="19967">MARPNSNENYLLLSATAPHLRSPLLVVTRRIADAGCHIVESRLASLGEDVVLNVLVVGSWDAVAKLESAASRMEREDSLRIQTQRTQAKPTQSNLLPYLVEVVAADKPGILTQIAEFFAARGIQIESLSSSRYRAMQTGAEMFQAQLTIGIPGKTHLAGLRDEFLEFCDSMNLDAILDPVKF</sequence>
<dbReference type="AlphaFoldDB" id="A0A2P1PPU6"/>
<dbReference type="GO" id="GO:0005737">
    <property type="term" value="C:cytoplasm"/>
    <property type="evidence" value="ECO:0007669"/>
    <property type="project" value="UniProtKB-SubCell"/>
</dbReference>
<reference evidence="3 4" key="1">
    <citation type="submission" date="2018-03" db="EMBL/GenBank/DDBJ databases">
        <title>Ahniella affigens gen. nov., sp. nov., a gammaproteobacterium isolated from sandy soil near a stream.</title>
        <authorList>
            <person name="Ko Y."/>
            <person name="Kim J.-H."/>
        </authorList>
    </citation>
    <scope>NUCLEOTIDE SEQUENCE [LARGE SCALE GENOMIC DNA]</scope>
    <source>
        <strain evidence="3 4">D13</strain>
    </source>
</reference>
<keyword evidence="1" id="KW-0804">Transcription</keyword>
<dbReference type="GO" id="GO:0006355">
    <property type="term" value="P:regulation of DNA-templated transcription"/>
    <property type="evidence" value="ECO:0007669"/>
    <property type="project" value="UniProtKB-UniRule"/>
</dbReference>
<dbReference type="KEGG" id="xba:C7S18_06480"/>
<dbReference type="OrthoDB" id="5814713at2"/>